<protein>
    <recommendedName>
        <fullName evidence="2">Fe2OG dioxygenase domain-containing protein</fullName>
    </recommendedName>
</protein>
<name>A0A7S3EY06_9EUKA</name>
<gene>
    <name evidence="1" type="ORF">HERI1096_LOCUS12027</name>
</gene>
<dbReference type="EMBL" id="HBHX01021556">
    <property type="protein sequence ID" value="CAE0111367.1"/>
    <property type="molecule type" value="Transcribed_RNA"/>
</dbReference>
<evidence type="ECO:0000313" key="1">
    <source>
        <dbReference type="EMBL" id="CAE0111367.1"/>
    </source>
</evidence>
<accession>A0A7S3EY06</accession>
<dbReference type="AlphaFoldDB" id="A0A7S3EY06"/>
<organism evidence="1">
    <name type="scientific">Haptolina ericina</name>
    <dbReference type="NCBI Taxonomy" id="156174"/>
    <lineage>
        <taxon>Eukaryota</taxon>
        <taxon>Haptista</taxon>
        <taxon>Haptophyta</taxon>
        <taxon>Prymnesiophyceae</taxon>
        <taxon>Prymnesiales</taxon>
        <taxon>Prymnesiaceae</taxon>
        <taxon>Haptolina</taxon>
    </lineage>
</organism>
<evidence type="ECO:0008006" key="2">
    <source>
        <dbReference type="Google" id="ProtNLM"/>
    </source>
</evidence>
<sequence length="278" mass="31566">MGQRRRARQFWRMLERGHYLPPVGPPEVVAEVIAAMKRCLEMTSLPLAEVHQMRKMHAKAACAATQVDDAGKSSRNERLVRMMRQVAVCTGPNFKDHLRAHVLASPHFPMLLMLIRGFIHEHVLPYIARRLGERSFAVQCHPSMRFNLPGSSALGARAEDSDEMIGLHTDAEYGHQGGEMNFMLALTDVFGSNGLFVESEPGRGDFMEVQMERGRIFSFGGVSRRHHNKRNNTGVSRVSLDFRVIPMTLYDASLDHERKTTRAHRFTLGEYFELVHVD</sequence>
<reference evidence="1" key="1">
    <citation type="submission" date="2021-01" db="EMBL/GenBank/DDBJ databases">
        <authorList>
            <person name="Corre E."/>
            <person name="Pelletier E."/>
            <person name="Niang G."/>
            <person name="Scheremetjew M."/>
            <person name="Finn R."/>
            <person name="Kale V."/>
            <person name="Holt S."/>
            <person name="Cochrane G."/>
            <person name="Meng A."/>
            <person name="Brown T."/>
            <person name="Cohen L."/>
        </authorList>
    </citation>
    <scope>NUCLEOTIDE SEQUENCE</scope>
    <source>
        <strain evidence="1">CCMP281</strain>
    </source>
</reference>
<proteinExistence type="predicted"/>
<dbReference type="SUPFAM" id="SSF51197">
    <property type="entry name" value="Clavaminate synthase-like"/>
    <property type="match status" value="1"/>
</dbReference>